<dbReference type="GO" id="GO:0008168">
    <property type="term" value="F:methyltransferase activity"/>
    <property type="evidence" value="ECO:0007669"/>
    <property type="project" value="UniProtKB-KW"/>
</dbReference>
<dbReference type="InterPro" id="IPR052514">
    <property type="entry name" value="SAM-dependent_MTase"/>
</dbReference>
<dbReference type="Proteomes" id="UP000245461">
    <property type="component" value="Unassembled WGS sequence"/>
</dbReference>
<evidence type="ECO:0000259" key="1">
    <source>
        <dbReference type="Pfam" id="PF05050"/>
    </source>
</evidence>
<dbReference type="OrthoDB" id="9814604at2"/>
<dbReference type="Gene3D" id="3.40.50.150">
    <property type="entry name" value="Vaccinia Virus protein VP39"/>
    <property type="match status" value="1"/>
</dbReference>
<keyword evidence="2" id="KW-0808">Transferase</keyword>
<dbReference type="NCBIfam" id="TIGR01444">
    <property type="entry name" value="fkbM_fam"/>
    <property type="match status" value="1"/>
</dbReference>
<gene>
    <name evidence="2" type="ORF">DKG74_00465</name>
</gene>
<name>A0A317EI62_9PROT</name>
<dbReference type="GO" id="GO:0032259">
    <property type="term" value="P:methylation"/>
    <property type="evidence" value="ECO:0007669"/>
    <property type="project" value="UniProtKB-KW"/>
</dbReference>
<accession>A0A317EI62</accession>
<organism evidence="2 3">
    <name type="scientific">Zavarzinia aquatilis</name>
    <dbReference type="NCBI Taxonomy" id="2211142"/>
    <lineage>
        <taxon>Bacteria</taxon>
        <taxon>Pseudomonadati</taxon>
        <taxon>Pseudomonadota</taxon>
        <taxon>Alphaproteobacteria</taxon>
        <taxon>Rhodospirillales</taxon>
        <taxon>Zavarziniaceae</taxon>
        <taxon>Zavarzinia</taxon>
    </lineage>
</organism>
<reference evidence="2 3" key="1">
    <citation type="submission" date="2018-05" db="EMBL/GenBank/DDBJ databases">
        <title>Zavarzinia sp. HR-AS.</title>
        <authorList>
            <person name="Lee Y."/>
            <person name="Jeon C.O."/>
        </authorList>
    </citation>
    <scope>NUCLEOTIDE SEQUENCE [LARGE SCALE GENOMIC DNA]</scope>
    <source>
        <strain evidence="2 3">HR-AS</strain>
    </source>
</reference>
<keyword evidence="3" id="KW-1185">Reference proteome</keyword>
<dbReference type="InterPro" id="IPR029063">
    <property type="entry name" value="SAM-dependent_MTases_sf"/>
</dbReference>
<dbReference type="PANTHER" id="PTHR34203:SF15">
    <property type="entry name" value="SLL1173 PROTEIN"/>
    <property type="match status" value="1"/>
</dbReference>
<evidence type="ECO:0000313" key="2">
    <source>
        <dbReference type="EMBL" id="PWR26014.1"/>
    </source>
</evidence>
<comment type="caution">
    <text evidence="2">The sequence shown here is derived from an EMBL/GenBank/DDBJ whole genome shotgun (WGS) entry which is preliminary data.</text>
</comment>
<sequence length="245" mass="27027">MKDGEPEMRLLPRLVSKGETVCDIGANRGLYTYWLLRFGTRIFAFEPNPRLVRVMELRFSRAIAAGRLKVDSCALSDTVGEVVLHVPVDAAALGTVEAAAFAKLGDAPTESFTVPKRRLDDVLRDKVDFMKIDVEGHEIAVIDGGLGIIGRDLPTLLIEAEERHRPGAVASLRQRLEPLGYTGYFLDGTGLRPIEAFDPAVHQDTTALNEAGTHRLEGRIYYNNFIFVARAQARAKLVDLIAADR</sequence>
<dbReference type="EMBL" id="QGLE01000001">
    <property type="protein sequence ID" value="PWR26014.1"/>
    <property type="molecule type" value="Genomic_DNA"/>
</dbReference>
<proteinExistence type="predicted"/>
<dbReference type="InterPro" id="IPR006342">
    <property type="entry name" value="FkbM_mtfrase"/>
</dbReference>
<keyword evidence="2" id="KW-0489">Methyltransferase</keyword>
<dbReference type="SUPFAM" id="SSF53335">
    <property type="entry name" value="S-adenosyl-L-methionine-dependent methyltransferases"/>
    <property type="match status" value="1"/>
</dbReference>
<protein>
    <submittedName>
        <fullName evidence="2">FkbM family methyltransferase</fullName>
    </submittedName>
</protein>
<evidence type="ECO:0000313" key="3">
    <source>
        <dbReference type="Proteomes" id="UP000245461"/>
    </source>
</evidence>
<feature type="domain" description="Methyltransferase FkbM" evidence="1">
    <location>
        <begin position="23"/>
        <end position="181"/>
    </location>
</feature>
<dbReference type="AlphaFoldDB" id="A0A317EI62"/>
<dbReference type="PANTHER" id="PTHR34203">
    <property type="entry name" value="METHYLTRANSFERASE, FKBM FAMILY PROTEIN"/>
    <property type="match status" value="1"/>
</dbReference>
<dbReference type="Pfam" id="PF05050">
    <property type="entry name" value="Methyltransf_21"/>
    <property type="match status" value="1"/>
</dbReference>